<evidence type="ECO:0000313" key="1">
    <source>
        <dbReference type="EMBL" id="OWZ08048.1"/>
    </source>
</evidence>
<comment type="caution">
    <text evidence="1">The sequence shown here is derived from an EMBL/GenBank/DDBJ whole genome shotgun (WGS) entry which is preliminary data.</text>
</comment>
<gene>
    <name evidence="1" type="ORF">PHMEG_00019472</name>
</gene>
<reference evidence="2" key="1">
    <citation type="submission" date="2017-03" db="EMBL/GenBank/DDBJ databases">
        <title>Phytopthora megakarya and P. palmivora, two closely related causual agents of cacao black pod achieved similar genome size and gene model numbers by different mechanisms.</title>
        <authorList>
            <person name="Ali S."/>
            <person name="Shao J."/>
            <person name="Larry D.J."/>
            <person name="Kronmiller B."/>
            <person name="Shen D."/>
            <person name="Strem M.D."/>
            <person name="Melnick R.L."/>
            <person name="Guiltinan M.J."/>
            <person name="Tyler B.M."/>
            <person name="Meinhardt L.W."/>
            <person name="Bailey B.A."/>
        </authorList>
    </citation>
    <scope>NUCLEOTIDE SEQUENCE [LARGE SCALE GENOMIC DNA]</scope>
    <source>
        <strain evidence="2">zdho120</strain>
    </source>
</reference>
<evidence type="ECO:0000313" key="2">
    <source>
        <dbReference type="Proteomes" id="UP000198211"/>
    </source>
</evidence>
<keyword evidence="2" id="KW-1185">Reference proteome</keyword>
<dbReference type="EMBL" id="NBNE01003301">
    <property type="protein sequence ID" value="OWZ08048.1"/>
    <property type="molecule type" value="Genomic_DNA"/>
</dbReference>
<name>A0A225VT03_9STRA</name>
<dbReference type="AlphaFoldDB" id="A0A225VT03"/>
<proteinExistence type="predicted"/>
<dbReference type="Proteomes" id="UP000198211">
    <property type="component" value="Unassembled WGS sequence"/>
</dbReference>
<sequence>MNPSMTELPTVDRATTSVPTRHSRALEEVWRNTKKLHSYIAQKTVRPCRSQPDMDAMDTDIADFRTCKSLPVQLLYPTDPTIQLRVMFLALGAFHHRQIRQVLRIRNPKRASNAAKYKRCNAQLLRYRFSKARWMLFGQIRRG</sequence>
<accession>A0A225VT03</accession>
<protein>
    <submittedName>
        <fullName evidence="1">Uncharacterized protein</fullName>
    </submittedName>
</protein>
<organism evidence="1 2">
    <name type="scientific">Phytophthora megakarya</name>
    <dbReference type="NCBI Taxonomy" id="4795"/>
    <lineage>
        <taxon>Eukaryota</taxon>
        <taxon>Sar</taxon>
        <taxon>Stramenopiles</taxon>
        <taxon>Oomycota</taxon>
        <taxon>Peronosporomycetes</taxon>
        <taxon>Peronosporales</taxon>
        <taxon>Peronosporaceae</taxon>
        <taxon>Phytophthora</taxon>
    </lineage>
</organism>